<proteinExistence type="inferred from homology"/>
<sequence>MDFRHFQTFVIAAEELHFGRTADRLGIAQPAVTQQMKTLETQLGFKVFHRVRRGIELTAAGAVFLEHAKATLAQAHTAIMAGRRASRGELGKLCIAYANSAVLEPELLALLRRFAQEKPDVELELRSVSVQEQMRALADDRIDLAFLRSPPGPLPNFIKITPFSRTPLDLVMSADHRCAARKRLSLRDVAQDRFIVVDDPPGLGLGHRVVELCLEAGFEPNVFLRTTDSLGVVSFAAAGLGVGLVPRSLSRYPVEGAVCKPLSIANGFSEVVIASRAYDRSAATRAFLGLLPSVG</sequence>
<evidence type="ECO:0000256" key="2">
    <source>
        <dbReference type="ARBA" id="ARBA00023015"/>
    </source>
</evidence>
<dbReference type="SUPFAM" id="SSF46785">
    <property type="entry name" value="Winged helix' DNA-binding domain"/>
    <property type="match status" value="1"/>
</dbReference>
<dbReference type="Proteomes" id="UP001431019">
    <property type="component" value="Unassembled WGS sequence"/>
</dbReference>
<dbReference type="PANTHER" id="PTHR30346:SF30">
    <property type="entry name" value="SMALL NEUTRAL PROTEASE REGULATORY PROTEIN"/>
    <property type="match status" value="1"/>
</dbReference>
<reference evidence="6 7" key="1">
    <citation type="submission" date="2021-11" db="EMBL/GenBank/DDBJ databases">
        <authorList>
            <person name="Oh E.-T."/>
            <person name="Kim S.-B."/>
        </authorList>
    </citation>
    <scope>NUCLEOTIDE SEQUENCE [LARGE SCALE GENOMIC DNA]</scope>
    <source>
        <strain evidence="6 7">MMS20-SJTR3</strain>
    </source>
</reference>
<comment type="similarity">
    <text evidence="1">Belongs to the LysR transcriptional regulatory family.</text>
</comment>
<keyword evidence="4" id="KW-0804">Transcription</keyword>
<evidence type="ECO:0000313" key="7">
    <source>
        <dbReference type="Proteomes" id="UP001431019"/>
    </source>
</evidence>
<keyword evidence="2" id="KW-0805">Transcription regulation</keyword>
<dbReference type="Gene3D" id="3.40.190.10">
    <property type="entry name" value="Periplasmic binding protein-like II"/>
    <property type="match status" value="2"/>
</dbReference>
<dbReference type="InterPro" id="IPR005119">
    <property type="entry name" value="LysR_subst-bd"/>
</dbReference>
<evidence type="ECO:0000313" key="6">
    <source>
        <dbReference type="EMBL" id="MCC8392334.1"/>
    </source>
</evidence>
<evidence type="ECO:0000256" key="1">
    <source>
        <dbReference type="ARBA" id="ARBA00009437"/>
    </source>
</evidence>
<dbReference type="InterPro" id="IPR000847">
    <property type="entry name" value="LysR_HTH_N"/>
</dbReference>
<name>A0ABS8JRG0_9BURK</name>
<evidence type="ECO:0000256" key="3">
    <source>
        <dbReference type="ARBA" id="ARBA00023125"/>
    </source>
</evidence>
<accession>A0ABS8JRG0</accession>
<comment type="caution">
    <text evidence="6">The sequence shown here is derived from an EMBL/GenBank/DDBJ whole genome shotgun (WGS) entry which is preliminary data.</text>
</comment>
<evidence type="ECO:0000259" key="5">
    <source>
        <dbReference type="PROSITE" id="PS50931"/>
    </source>
</evidence>
<dbReference type="Gene3D" id="1.10.10.10">
    <property type="entry name" value="Winged helix-like DNA-binding domain superfamily/Winged helix DNA-binding domain"/>
    <property type="match status" value="1"/>
</dbReference>
<dbReference type="PRINTS" id="PR00039">
    <property type="entry name" value="HTHLYSR"/>
</dbReference>
<keyword evidence="3" id="KW-0238">DNA-binding</keyword>
<dbReference type="PROSITE" id="PS50931">
    <property type="entry name" value="HTH_LYSR"/>
    <property type="match status" value="1"/>
</dbReference>
<protein>
    <submittedName>
        <fullName evidence="6">LysR family transcriptional regulator</fullName>
    </submittedName>
</protein>
<organism evidence="6 7">
    <name type="scientific">Paraburkholderia sejongensis</name>
    <dbReference type="NCBI Taxonomy" id="2886946"/>
    <lineage>
        <taxon>Bacteria</taxon>
        <taxon>Pseudomonadati</taxon>
        <taxon>Pseudomonadota</taxon>
        <taxon>Betaproteobacteria</taxon>
        <taxon>Burkholderiales</taxon>
        <taxon>Burkholderiaceae</taxon>
        <taxon>Paraburkholderia</taxon>
    </lineage>
</organism>
<dbReference type="Pfam" id="PF03466">
    <property type="entry name" value="LysR_substrate"/>
    <property type="match status" value="1"/>
</dbReference>
<dbReference type="PANTHER" id="PTHR30346">
    <property type="entry name" value="TRANSCRIPTIONAL DUAL REGULATOR HCAR-RELATED"/>
    <property type="match status" value="1"/>
</dbReference>
<evidence type="ECO:0000256" key="4">
    <source>
        <dbReference type="ARBA" id="ARBA00023163"/>
    </source>
</evidence>
<keyword evidence="7" id="KW-1185">Reference proteome</keyword>
<dbReference type="Pfam" id="PF00126">
    <property type="entry name" value="HTH_1"/>
    <property type="match status" value="1"/>
</dbReference>
<dbReference type="InterPro" id="IPR036390">
    <property type="entry name" value="WH_DNA-bd_sf"/>
</dbReference>
<gene>
    <name evidence="6" type="ORF">LJ656_07015</name>
</gene>
<dbReference type="InterPro" id="IPR036388">
    <property type="entry name" value="WH-like_DNA-bd_sf"/>
</dbReference>
<feature type="domain" description="HTH lysR-type" evidence="5">
    <location>
        <begin position="1"/>
        <end position="58"/>
    </location>
</feature>
<dbReference type="SUPFAM" id="SSF53850">
    <property type="entry name" value="Periplasmic binding protein-like II"/>
    <property type="match status" value="1"/>
</dbReference>
<dbReference type="EMBL" id="JAJITD010000003">
    <property type="protein sequence ID" value="MCC8392334.1"/>
    <property type="molecule type" value="Genomic_DNA"/>
</dbReference>
<dbReference type="CDD" id="cd08414">
    <property type="entry name" value="PBP2_LTTR_aromatics_like"/>
    <property type="match status" value="1"/>
</dbReference>